<comment type="caution">
    <text evidence="3">The sequence shown here is derived from an EMBL/GenBank/DDBJ whole genome shotgun (WGS) entry which is preliminary data.</text>
</comment>
<protein>
    <submittedName>
        <fullName evidence="3">Uncharacterized protein</fullName>
    </submittedName>
</protein>
<dbReference type="EMBL" id="SRID01000027">
    <property type="protein sequence ID" value="TGB16562.1"/>
    <property type="molecule type" value="Genomic_DNA"/>
</dbReference>
<feature type="transmembrane region" description="Helical" evidence="2">
    <location>
        <begin position="154"/>
        <end position="173"/>
    </location>
</feature>
<reference evidence="3 4" key="1">
    <citation type="submission" date="2019-03" db="EMBL/GenBank/DDBJ databases">
        <authorList>
            <person name="Gonzalez-Pimentel J.L."/>
        </authorList>
    </citation>
    <scope>NUCLEOTIDE SEQUENCE [LARGE SCALE GENOMIC DNA]</scope>
    <source>
        <strain evidence="3 4">JCM 31289</strain>
    </source>
</reference>
<dbReference type="RefSeq" id="WP_135337739.1">
    <property type="nucleotide sequence ID" value="NZ_JBHLTX010000036.1"/>
</dbReference>
<sequence length="241" mass="25303">MTARSHADLSPPPPLPEPPVPAIDGQGGGVTSEERTQALEVLVPRYLARGRTLLLWLLTGVLGLGWTIASPGVGHLLRGELFDLVLGGLMLLLAASLLIPGTLVLGGAIREDIRVRDLLHRWAALHRQPPQAPPEAPYEQQQGRARPRWHAPGSALFLLLPSLLLCCTGALMVTTGLGRLLHGHAVPVLGLGLAGILAGGGALGLAKAIDYYRLVARELTPARATHPHGEAGAEPLEPAEG</sequence>
<organism evidence="3 4">
    <name type="scientific">Streptomyces palmae</name>
    <dbReference type="NCBI Taxonomy" id="1701085"/>
    <lineage>
        <taxon>Bacteria</taxon>
        <taxon>Bacillati</taxon>
        <taxon>Actinomycetota</taxon>
        <taxon>Actinomycetes</taxon>
        <taxon>Kitasatosporales</taxon>
        <taxon>Streptomycetaceae</taxon>
        <taxon>Streptomyces</taxon>
    </lineage>
</organism>
<dbReference type="AlphaFoldDB" id="A0A4Z0HBJ9"/>
<keyword evidence="4" id="KW-1185">Reference proteome</keyword>
<feature type="transmembrane region" description="Helical" evidence="2">
    <location>
        <begin position="53"/>
        <end position="73"/>
    </location>
</feature>
<keyword evidence="2" id="KW-0472">Membrane</keyword>
<evidence type="ECO:0000313" key="3">
    <source>
        <dbReference type="EMBL" id="TGB16562.1"/>
    </source>
</evidence>
<keyword evidence="2" id="KW-0812">Transmembrane</keyword>
<evidence type="ECO:0000256" key="1">
    <source>
        <dbReference type="SAM" id="MobiDB-lite"/>
    </source>
</evidence>
<name>A0A4Z0HBJ9_9ACTN</name>
<gene>
    <name evidence="3" type="ORF">E4099_05190</name>
</gene>
<evidence type="ECO:0000313" key="4">
    <source>
        <dbReference type="Proteomes" id="UP000297948"/>
    </source>
</evidence>
<evidence type="ECO:0000256" key="2">
    <source>
        <dbReference type="SAM" id="Phobius"/>
    </source>
</evidence>
<keyword evidence="2" id="KW-1133">Transmembrane helix</keyword>
<feature type="transmembrane region" description="Helical" evidence="2">
    <location>
        <begin position="185"/>
        <end position="206"/>
    </location>
</feature>
<accession>A0A4Z0HBJ9</accession>
<feature type="compositionally biased region" description="Pro residues" evidence="1">
    <location>
        <begin position="10"/>
        <end position="21"/>
    </location>
</feature>
<dbReference type="Proteomes" id="UP000297948">
    <property type="component" value="Unassembled WGS sequence"/>
</dbReference>
<feature type="transmembrane region" description="Helical" evidence="2">
    <location>
        <begin position="85"/>
        <end position="109"/>
    </location>
</feature>
<proteinExistence type="predicted"/>
<feature type="region of interest" description="Disordered" evidence="1">
    <location>
        <begin position="1"/>
        <end position="30"/>
    </location>
</feature>